<dbReference type="InParanoid" id="A0A165GLB7"/>
<evidence type="ECO:0000256" key="4">
    <source>
        <dbReference type="ARBA" id="ARBA00023136"/>
    </source>
</evidence>
<proteinExistence type="inferred from homology"/>
<evidence type="ECO:0000313" key="8">
    <source>
        <dbReference type="Proteomes" id="UP000076871"/>
    </source>
</evidence>
<comment type="catalytic activity">
    <reaction evidence="5">
        <text>[protein]-C-terminal S-[(2E,6E)-farnesyl]-L-cysteine + S-adenosyl-L-methionine = [protein]-C-terminal S-[(2E,6E)-farnesyl]-L-cysteine methyl ester + S-adenosyl-L-homocysteine</text>
        <dbReference type="Rhea" id="RHEA:21672"/>
        <dbReference type="Rhea" id="RHEA-COMP:12125"/>
        <dbReference type="Rhea" id="RHEA-COMP:12126"/>
        <dbReference type="ChEBI" id="CHEBI:57856"/>
        <dbReference type="ChEBI" id="CHEBI:59789"/>
        <dbReference type="ChEBI" id="CHEBI:90510"/>
        <dbReference type="ChEBI" id="CHEBI:90511"/>
        <dbReference type="EC" id="2.1.1.100"/>
    </reaction>
</comment>
<dbReference type="OrthoDB" id="422086at2759"/>
<keyword evidence="6" id="KW-0732">Signal</keyword>
<reference evidence="7 8" key="1">
    <citation type="journal article" date="2016" name="Mol. Biol. Evol.">
        <title>Comparative Genomics of Early-Diverging Mushroom-Forming Fungi Provides Insights into the Origins of Lignocellulose Decay Capabilities.</title>
        <authorList>
            <person name="Nagy L.G."/>
            <person name="Riley R."/>
            <person name="Tritt A."/>
            <person name="Adam C."/>
            <person name="Daum C."/>
            <person name="Floudas D."/>
            <person name="Sun H."/>
            <person name="Yadav J.S."/>
            <person name="Pangilinan J."/>
            <person name="Larsson K.H."/>
            <person name="Matsuura K."/>
            <person name="Barry K."/>
            <person name="Labutti K."/>
            <person name="Kuo R."/>
            <person name="Ohm R.A."/>
            <person name="Bhattacharya S.S."/>
            <person name="Shirouzu T."/>
            <person name="Yoshinaga Y."/>
            <person name="Martin F.M."/>
            <person name="Grigoriev I.V."/>
            <person name="Hibbett D.S."/>
        </authorList>
    </citation>
    <scope>NUCLEOTIDE SEQUENCE [LARGE SCALE GENOMIC DNA]</scope>
    <source>
        <strain evidence="7 8">93-53</strain>
    </source>
</reference>
<keyword evidence="5" id="KW-0808">Transferase</keyword>
<feature type="signal peptide" evidence="6">
    <location>
        <begin position="1"/>
        <end position="23"/>
    </location>
</feature>
<dbReference type="RefSeq" id="XP_040768249.1">
    <property type="nucleotide sequence ID" value="XM_040902420.1"/>
</dbReference>
<dbReference type="GeneID" id="63819451"/>
<sequence>MPLLKIPLLLVAALSNHISFTPPTPPPSKSEIAKDIPLNERIFTSVVRQMTAMNKYVGWYAAVCETAVVIAQDRPSTVLAQFILSNLPVTTFRPTGKIALDNIFLIGFVLNVLGTLIRRQCFRALGRHFTFELTVKDKHKLCTTGPYSIVRHPSYTGLQMNILALVLWVSSRGSWFRESGLFNGTVGQAIAWLFMVLQVYGAANLMARTVREDVVLSKEFPEEWQQWAERVPYRLIPGVY</sequence>
<dbReference type="Proteomes" id="UP000076871">
    <property type="component" value="Unassembled WGS sequence"/>
</dbReference>
<keyword evidence="5" id="KW-0256">Endoplasmic reticulum</keyword>
<feature type="chain" id="PRO_5007858238" description="Protein-S-isoprenylcysteine O-methyltransferase" evidence="6">
    <location>
        <begin position="24"/>
        <end position="240"/>
    </location>
</feature>
<dbReference type="AlphaFoldDB" id="A0A165GLB7"/>
<dbReference type="Gene3D" id="1.20.120.1630">
    <property type="match status" value="1"/>
</dbReference>
<dbReference type="PANTHER" id="PTHR43847:SF1">
    <property type="entry name" value="BLL3993 PROTEIN"/>
    <property type="match status" value="1"/>
</dbReference>
<evidence type="ECO:0000313" key="7">
    <source>
        <dbReference type="EMBL" id="KZT10509.1"/>
    </source>
</evidence>
<dbReference type="Pfam" id="PF04140">
    <property type="entry name" value="ICMT"/>
    <property type="match status" value="1"/>
</dbReference>
<dbReference type="STRING" id="1314785.A0A165GLB7"/>
<gene>
    <name evidence="7" type="ORF">LAESUDRAFT_428031</name>
</gene>
<organism evidence="7 8">
    <name type="scientific">Laetiporus sulphureus 93-53</name>
    <dbReference type="NCBI Taxonomy" id="1314785"/>
    <lineage>
        <taxon>Eukaryota</taxon>
        <taxon>Fungi</taxon>
        <taxon>Dikarya</taxon>
        <taxon>Basidiomycota</taxon>
        <taxon>Agaricomycotina</taxon>
        <taxon>Agaricomycetes</taxon>
        <taxon>Polyporales</taxon>
        <taxon>Laetiporus</taxon>
    </lineage>
</organism>
<protein>
    <recommendedName>
        <fullName evidence="5">Protein-S-isoprenylcysteine O-methyltransferase</fullName>
        <ecNumber evidence="5">2.1.1.100</ecNumber>
    </recommendedName>
</protein>
<dbReference type="GO" id="GO:0004671">
    <property type="term" value="F:protein C-terminal S-isoprenylcysteine carboxyl O-methyltransferase activity"/>
    <property type="evidence" value="ECO:0007669"/>
    <property type="project" value="UniProtKB-EC"/>
</dbReference>
<dbReference type="PANTHER" id="PTHR43847">
    <property type="entry name" value="BLL3993 PROTEIN"/>
    <property type="match status" value="1"/>
</dbReference>
<comment type="similarity">
    <text evidence="5">Belongs to the class VI-like SAM-binding methyltransferase superfamily. Isoprenylcysteine carboxyl methyltransferase family.</text>
</comment>
<keyword evidence="4 5" id="KW-0472">Membrane</keyword>
<evidence type="ECO:0000256" key="5">
    <source>
        <dbReference type="RuleBase" id="RU362022"/>
    </source>
</evidence>
<dbReference type="GO" id="GO:0005789">
    <property type="term" value="C:endoplasmic reticulum membrane"/>
    <property type="evidence" value="ECO:0007669"/>
    <property type="project" value="UniProtKB-SubCell"/>
</dbReference>
<keyword evidence="5" id="KW-0949">S-adenosyl-L-methionine</keyword>
<feature type="transmembrane region" description="Helical" evidence="5">
    <location>
        <begin position="98"/>
        <end position="117"/>
    </location>
</feature>
<keyword evidence="3 5" id="KW-1133">Transmembrane helix</keyword>
<comment type="caution">
    <text evidence="5">Lacks conserved residue(s) required for the propagation of feature annotation.</text>
</comment>
<accession>A0A165GLB7</accession>
<evidence type="ECO:0000256" key="2">
    <source>
        <dbReference type="ARBA" id="ARBA00022692"/>
    </source>
</evidence>
<dbReference type="EMBL" id="KV427609">
    <property type="protein sequence ID" value="KZT10509.1"/>
    <property type="molecule type" value="Genomic_DNA"/>
</dbReference>
<dbReference type="InterPro" id="IPR007269">
    <property type="entry name" value="ICMT_MeTrfase"/>
</dbReference>
<dbReference type="EC" id="2.1.1.100" evidence="5"/>
<evidence type="ECO:0000256" key="3">
    <source>
        <dbReference type="ARBA" id="ARBA00022989"/>
    </source>
</evidence>
<feature type="transmembrane region" description="Helical" evidence="5">
    <location>
        <begin position="158"/>
        <end position="177"/>
    </location>
</feature>
<keyword evidence="8" id="KW-1185">Reference proteome</keyword>
<keyword evidence="5" id="KW-0489">Methyltransferase</keyword>
<evidence type="ECO:0000256" key="1">
    <source>
        <dbReference type="ARBA" id="ARBA00004141"/>
    </source>
</evidence>
<dbReference type="InterPro" id="IPR052527">
    <property type="entry name" value="Metal_cation-efflux_comp"/>
</dbReference>
<evidence type="ECO:0000256" key="6">
    <source>
        <dbReference type="SAM" id="SignalP"/>
    </source>
</evidence>
<dbReference type="GO" id="GO:0032259">
    <property type="term" value="P:methylation"/>
    <property type="evidence" value="ECO:0007669"/>
    <property type="project" value="UniProtKB-KW"/>
</dbReference>
<comment type="subcellular location">
    <subcellularLocation>
        <location evidence="5">Endoplasmic reticulum membrane</location>
        <topology evidence="5">Multi-pass membrane protein</topology>
    </subcellularLocation>
    <subcellularLocation>
        <location evidence="1">Membrane</location>
        <topology evidence="1">Multi-pass membrane protein</topology>
    </subcellularLocation>
</comment>
<feature type="transmembrane region" description="Helical" evidence="5">
    <location>
        <begin position="189"/>
        <end position="207"/>
    </location>
</feature>
<keyword evidence="2 5" id="KW-0812">Transmembrane</keyword>
<name>A0A165GLB7_9APHY</name>